<organism evidence="1 2">
    <name type="scientific">Eufriesea mexicana</name>
    <dbReference type="NCBI Taxonomy" id="516756"/>
    <lineage>
        <taxon>Eukaryota</taxon>
        <taxon>Metazoa</taxon>
        <taxon>Ecdysozoa</taxon>
        <taxon>Arthropoda</taxon>
        <taxon>Hexapoda</taxon>
        <taxon>Insecta</taxon>
        <taxon>Pterygota</taxon>
        <taxon>Neoptera</taxon>
        <taxon>Endopterygota</taxon>
        <taxon>Hymenoptera</taxon>
        <taxon>Apocrita</taxon>
        <taxon>Aculeata</taxon>
        <taxon>Apoidea</taxon>
        <taxon>Anthophila</taxon>
        <taxon>Apidae</taxon>
        <taxon>Eufriesea</taxon>
    </lineage>
</organism>
<evidence type="ECO:0000313" key="2">
    <source>
        <dbReference type="Proteomes" id="UP000250275"/>
    </source>
</evidence>
<dbReference type="EMBL" id="KQ762687">
    <property type="protein sequence ID" value="OAD55548.1"/>
    <property type="molecule type" value="Genomic_DNA"/>
</dbReference>
<evidence type="ECO:0000313" key="1">
    <source>
        <dbReference type="EMBL" id="OAD55548.1"/>
    </source>
</evidence>
<gene>
    <name evidence="1" type="ORF">WN48_04652</name>
</gene>
<name>A0A310SLC3_9HYME</name>
<dbReference type="Proteomes" id="UP000250275">
    <property type="component" value="Unassembled WGS sequence"/>
</dbReference>
<dbReference type="AlphaFoldDB" id="A0A310SLC3"/>
<accession>A0A310SLC3</accession>
<protein>
    <submittedName>
        <fullName evidence="1">Uncharacterized protein</fullName>
    </submittedName>
</protein>
<keyword evidence="2" id="KW-1185">Reference proteome</keyword>
<reference evidence="1 2" key="1">
    <citation type="submission" date="2015-07" db="EMBL/GenBank/DDBJ databases">
        <title>The genome of Eufriesea mexicana.</title>
        <authorList>
            <person name="Pan H."/>
            <person name="Kapheim K."/>
        </authorList>
    </citation>
    <scope>NUCLEOTIDE SEQUENCE [LARGE SCALE GENOMIC DNA]</scope>
    <source>
        <strain evidence="1">0111107269</strain>
        <tissue evidence="1">Whole body</tissue>
    </source>
</reference>
<proteinExistence type="predicted"/>
<sequence>MPTNEFEKQIWPPTNKFEKKMWPPTNEFENQIWPGTFENKVWAPRWFVFESANFSFLKSPFMHVPSESTFITAFTKTVFTMSVFFMTFCQQLQQRSPHHW</sequence>